<comment type="caution">
    <text evidence="4">The sequence shown here is derived from an EMBL/GenBank/DDBJ whole genome shotgun (WGS) entry which is preliminary data.</text>
</comment>
<accession>A0A543B3N6</accession>
<evidence type="ECO:0000313" key="4">
    <source>
        <dbReference type="EMBL" id="TQL79434.1"/>
    </source>
</evidence>
<protein>
    <recommendedName>
        <fullName evidence="6">Lipoprotein</fullName>
    </recommendedName>
</protein>
<feature type="region of interest" description="Disordered" evidence="2">
    <location>
        <begin position="28"/>
        <end position="55"/>
    </location>
</feature>
<dbReference type="InterPro" id="IPR029050">
    <property type="entry name" value="Immunoprotect_excell_Ig-like"/>
</dbReference>
<evidence type="ECO:0000256" key="1">
    <source>
        <dbReference type="ARBA" id="ARBA00022729"/>
    </source>
</evidence>
<dbReference type="PROSITE" id="PS51257">
    <property type="entry name" value="PROKAR_LIPOPROTEIN"/>
    <property type="match status" value="1"/>
</dbReference>
<organism evidence="4 5">
    <name type="scientific">Stackebrandtia endophytica</name>
    <dbReference type="NCBI Taxonomy" id="1496996"/>
    <lineage>
        <taxon>Bacteria</taxon>
        <taxon>Bacillati</taxon>
        <taxon>Actinomycetota</taxon>
        <taxon>Actinomycetes</taxon>
        <taxon>Glycomycetales</taxon>
        <taxon>Glycomycetaceae</taxon>
        <taxon>Stackebrandtia</taxon>
    </lineage>
</organism>
<dbReference type="InParanoid" id="A0A543B3N6"/>
<dbReference type="EMBL" id="VFOW01000001">
    <property type="protein sequence ID" value="TQL79434.1"/>
    <property type="molecule type" value="Genomic_DNA"/>
</dbReference>
<keyword evidence="1 3" id="KW-0732">Signal</keyword>
<dbReference type="Gene3D" id="2.60.40.1240">
    <property type="match status" value="1"/>
</dbReference>
<evidence type="ECO:0000256" key="3">
    <source>
        <dbReference type="SAM" id="SignalP"/>
    </source>
</evidence>
<dbReference type="RefSeq" id="WP_142044736.1">
    <property type="nucleotide sequence ID" value="NZ_JBHTGS010000002.1"/>
</dbReference>
<proteinExistence type="predicted"/>
<dbReference type="OrthoDB" id="2004788at2"/>
<evidence type="ECO:0008006" key="6">
    <source>
        <dbReference type="Google" id="ProtNLM"/>
    </source>
</evidence>
<sequence length="188" mass="19158">MRKTAITLGAIASLFVAACSLGDDTAPSVDGDSNAADSKADEAANDEGTRDNPYPAGTTIAVGDWEVSLAETNLDATADVLAENQFNEIPDGTTAVMVEITATYVGDDSATAWVDLSIEFVGSDGNTYSGVDASCGVIPNDLVDAGKQYTDATSTGNECSAVPDDAIDGGVWRVAEAFGGTEAFVAVK</sequence>
<feature type="compositionally biased region" description="Basic and acidic residues" evidence="2">
    <location>
        <begin position="38"/>
        <end position="50"/>
    </location>
</feature>
<evidence type="ECO:0000313" key="5">
    <source>
        <dbReference type="Proteomes" id="UP000317043"/>
    </source>
</evidence>
<keyword evidence="5" id="KW-1185">Reference proteome</keyword>
<gene>
    <name evidence="4" type="ORF">FB566_5040</name>
</gene>
<dbReference type="Proteomes" id="UP000317043">
    <property type="component" value="Unassembled WGS sequence"/>
</dbReference>
<evidence type="ECO:0000256" key="2">
    <source>
        <dbReference type="SAM" id="MobiDB-lite"/>
    </source>
</evidence>
<feature type="signal peptide" evidence="3">
    <location>
        <begin position="1"/>
        <end position="22"/>
    </location>
</feature>
<name>A0A543B3N6_9ACTN</name>
<dbReference type="AlphaFoldDB" id="A0A543B3N6"/>
<reference evidence="4 5" key="1">
    <citation type="submission" date="2019-06" db="EMBL/GenBank/DDBJ databases">
        <title>Sequencing the genomes of 1000 actinobacteria strains.</title>
        <authorList>
            <person name="Klenk H.-P."/>
        </authorList>
    </citation>
    <scope>NUCLEOTIDE SEQUENCE [LARGE SCALE GENOMIC DNA]</scope>
    <source>
        <strain evidence="4 5">DSM 45928</strain>
    </source>
</reference>
<feature type="chain" id="PRO_5038473219" description="Lipoprotein" evidence="3">
    <location>
        <begin position="23"/>
        <end position="188"/>
    </location>
</feature>